<dbReference type="Proteomes" id="UP001060104">
    <property type="component" value="Chromosome"/>
</dbReference>
<dbReference type="EMBL" id="CP103141">
    <property type="protein sequence ID" value="UVQ76328.1"/>
    <property type="molecule type" value="Genomic_DNA"/>
</dbReference>
<evidence type="ECO:0000313" key="6">
    <source>
        <dbReference type="Proteomes" id="UP001060104"/>
    </source>
</evidence>
<dbReference type="RefSeq" id="WP_055269152.1">
    <property type="nucleotide sequence ID" value="NZ_CAXKYA010000002.1"/>
</dbReference>
<evidence type="ECO:0000256" key="1">
    <source>
        <dbReference type="SAM" id="SignalP"/>
    </source>
</evidence>
<keyword evidence="6" id="KW-1185">Reference proteome</keyword>
<feature type="signal peptide" evidence="1">
    <location>
        <begin position="1"/>
        <end position="19"/>
    </location>
</feature>
<organism evidence="3 5">
    <name type="scientific">Bacteroides faecis</name>
    <dbReference type="NCBI Taxonomy" id="674529"/>
    <lineage>
        <taxon>Bacteria</taxon>
        <taxon>Pseudomonadati</taxon>
        <taxon>Bacteroidota</taxon>
        <taxon>Bacteroidia</taxon>
        <taxon>Bacteroidales</taxon>
        <taxon>Bacteroidaceae</taxon>
        <taxon>Bacteroides</taxon>
    </lineage>
</organism>
<dbReference type="Proteomes" id="UP000095606">
    <property type="component" value="Unassembled WGS sequence"/>
</dbReference>
<evidence type="ECO:0000313" key="5">
    <source>
        <dbReference type="Proteomes" id="UP000095606"/>
    </source>
</evidence>
<dbReference type="Gene3D" id="2.40.128.350">
    <property type="match status" value="1"/>
</dbReference>
<protein>
    <submittedName>
        <fullName evidence="4">Calycin-like domain-containing protein</fullName>
    </submittedName>
    <submittedName>
        <fullName evidence="3">Putative exported lipoprotein</fullName>
    </submittedName>
</protein>
<dbReference type="AlphaFoldDB" id="A0A174IRZ1"/>
<dbReference type="PROSITE" id="PS51257">
    <property type="entry name" value="PROKAR_LIPOPROTEIN"/>
    <property type="match status" value="1"/>
</dbReference>
<dbReference type="Pfam" id="PF13944">
    <property type="entry name" value="Calycin_like"/>
    <property type="match status" value="1"/>
</dbReference>
<feature type="domain" description="Lipocalin-like" evidence="2">
    <location>
        <begin position="34"/>
        <end position="175"/>
    </location>
</feature>
<keyword evidence="1" id="KW-0732">Signal</keyword>
<evidence type="ECO:0000313" key="4">
    <source>
        <dbReference type="EMBL" id="UVQ76328.1"/>
    </source>
</evidence>
<evidence type="ECO:0000313" key="3">
    <source>
        <dbReference type="EMBL" id="CUO87699.1"/>
    </source>
</evidence>
<gene>
    <name evidence="3" type="ORF">ERS852461_01355</name>
    <name evidence="4" type="ORF">NXY30_08125</name>
</gene>
<reference evidence="4" key="2">
    <citation type="submission" date="2022-08" db="EMBL/GenBank/DDBJ databases">
        <title>Genome Sequencing of Bacteroides fragilis Group Isolates with Nanopore Technology.</title>
        <authorList>
            <person name="Tisza M.J."/>
            <person name="Smith D."/>
            <person name="Dekker J.P."/>
        </authorList>
    </citation>
    <scope>NUCLEOTIDE SEQUENCE</scope>
    <source>
        <strain evidence="4">BFG-527</strain>
    </source>
</reference>
<evidence type="ECO:0000259" key="2">
    <source>
        <dbReference type="Pfam" id="PF13944"/>
    </source>
</evidence>
<proteinExistence type="predicted"/>
<keyword evidence="3" id="KW-0449">Lipoprotein</keyword>
<sequence>MKKNLLYLFMLVCSVGLFTSCGDDDDDNNDKPDVAGTYAGNLGVTIDDSDPITSSQTIELTSPAETKINFTLKNFILQAGAGGEAGQTLPVGNIKITDIDLVGSNGNYTFTKTSNIKIEAGDQAGISEEQWLGPTLSGTAGIPITVKGTITGNDIKLNITIPFMSMNIAVQFSGTKK</sequence>
<reference evidence="3 5" key="1">
    <citation type="submission" date="2015-09" db="EMBL/GenBank/DDBJ databases">
        <authorList>
            <consortium name="Pathogen Informatics"/>
        </authorList>
    </citation>
    <scope>NUCLEOTIDE SEQUENCE [LARGE SCALE GENOMIC DNA]</scope>
    <source>
        <strain evidence="3 5">2789STDY5834846</strain>
    </source>
</reference>
<feature type="chain" id="PRO_5008024531" evidence="1">
    <location>
        <begin position="20"/>
        <end position="177"/>
    </location>
</feature>
<dbReference type="EMBL" id="CZAE01000004">
    <property type="protein sequence ID" value="CUO87699.1"/>
    <property type="molecule type" value="Genomic_DNA"/>
</dbReference>
<dbReference type="InterPro" id="IPR024311">
    <property type="entry name" value="Lipocalin-like"/>
</dbReference>
<accession>A0A174IRZ1</accession>
<dbReference type="GeneID" id="69588526"/>
<name>A0A174IRZ1_9BACE</name>